<evidence type="ECO:0000259" key="3">
    <source>
        <dbReference type="Pfam" id="PF13670"/>
    </source>
</evidence>
<dbReference type="EMBL" id="CP003093">
    <property type="protein sequence ID" value="AER55109.1"/>
    <property type="molecule type" value="Genomic_DNA"/>
</dbReference>
<name>G7UVJ2_PSEUP</name>
<feature type="domain" description="PepSY" evidence="3">
    <location>
        <begin position="88"/>
        <end position="141"/>
    </location>
</feature>
<gene>
    <name evidence="4" type="ordered locus">DSC_02280</name>
</gene>
<feature type="chain" id="PRO_5003504457" evidence="2">
    <location>
        <begin position="22"/>
        <end position="144"/>
    </location>
</feature>
<dbReference type="HOGENOM" id="CLU_136216_0_0_6"/>
<evidence type="ECO:0000313" key="4">
    <source>
        <dbReference type="EMBL" id="AER55109.1"/>
    </source>
</evidence>
<feature type="signal peptide" evidence="2">
    <location>
        <begin position="1"/>
        <end position="21"/>
    </location>
</feature>
<organism evidence="4 5">
    <name type="scientific">Pseudoxanthomonas spadix (strain BD-a59)</name>
    <dbReference type="NCBI Taxonomy" id="1045855"/>
    <lineage>
        <taxon>Bacteria</taxon>
        <taxon>Pseudomonadati</taxon>
        <taxon>Pseudomonadota</taxon>
        <taxon>Gammaproteobacteria</taxon>
        <taxon>Lysobacterales</taxon>
        <taxon>Lysobacteraceae</taxon>
        <taxon>Pseudoxanthomonas</taxon>
    </lineage>
</organism>
<dbReference type="AlphaFoldDB" id="G7UVJ2"/>
<feature type="domain" description="PepSY" evidence="3">
    <location>
        <begin position="7"/>
        <end position="80"/>
    </location>
</feature>
<dbReference type="OrthoDB" id="5951452at2"/>
<dbReference type="Proteomes" id="UP000005870">
    <property type="component" value="Chromosome"/>
</dbReference>
<protein>
    <submittedName>
        <fullName evidence="4">Propeptide PepSY amd peptidase M4</fullName>
    </submittedName>
</protein>
<dbReference type="Pfam" id="PF13670">
    <property type="entry name" value="PepSY_2"/>
    <property type="match status" value="2"/>
</dbReference>
<evidence type="ECO:0000256" key="2">
    <source>
        <dbReference type="SAM" id="SignalP"/>
    </source>
</evidence>
<evidence type="ECO:0000313" key="5">
    <source>
        <dbReference type="Proteomes" id="UP000005870"/>
    </source>
</evidence>
<dbReference type="RefSeq" id="WP_014159287.1">
    <property type="nucleotide sequence ID" value="NC_016147.2"/>
</dbReference>
<sequence length="144" mass="15408">MRTFRATALMLALAMAGAASATDTPTKGLTEPQVRQLLTEQGYTKIADIDFEDGMWQADATSADGNRTDVRVDPASGQVFTDTQVSNLSENDIKAKLVAAGYAKVHDVDFDGGLWKAKVERSDGKNVEVQLSPKDGSVLNAESD</sequence>
<keyword evidence="5" id="KW-1185">Reference proteome</keyword>
<keyword evidence="2" id="KW-0732">Signal</keyword>
<reference evidence="4 5" key="1">
    <citation type="journal article" date="2012" name="J. Bacteriol.">
        <title>Complete Genome Sequence of the BTEX-Degrading Bacterium Pseudoxanthomonas spadix BD-a59.</title>
        <authorList>
            <person name="Lee S.H."/>
            <person name="Jin H.M."/>
            <person name="Lee H.J."/>
            <person name="Kim J.M."/>
            <person name="Jeon C.O."/>
        </authorList>
    </citation>
    <scope>NUCLEOTIDE SEQUENCE [LARGE SCALE GENOMIC DNA]</scope>
    <source>
        <strain evidence="4 5">BD-a59</strain>
    </source>
</reference>
<dbReference type="InterPro" id="IPR025711">
    <property type="entry name" value="PepSY"/>
</dbReference>
<dbReference type="eggNOG" id="COG5591">
    <property type="taxonomic scope" value="Bacteria"/>
</dbReference>
<evidence type="ECO:0000256" key="1">
    <source>
        <dbReference type="SAM" id="MobiDB-lite"/>
    </source>
</evidence>
<accession>G7UVJ2</accession>
<dbReference type="KEGG" id="psd:DSC_02280"/>
<feature type="region of interest" description="Disordered" evidence="1">
    <location>
        <begin position="122"/>
        <end position="144"/>
    </location>
</feature>
<proteinExistence type="predicted"/>